<dbReference type="AlphaFoldDB" id="A0AAW3P684"/>
<evidence type="ECO:0000313" key="3">
    <source>
        <dbReference type="Proteomes" id="UP000063236"/>
    </source>
</evidence>
<gene>
    <name evidence="2" type="ORF">WL88_29890</name>
</gene>
<dbReference type="Proteomes" id="UP000063236">
    <property type="component" value="Unassembled WGS sequence"/>
</dbReference>
<sequence>MADAIPAASRLIRQSTCAPVGIGQRADRDAAQSGARSTASPSVPFDPAACRERHAYCRTANTSA</sequence>
<reference evidence="2 3" key="1">
    <citation type="submission" date="2015-11" db="EMBL/GenBank/DDBJ databases">
        <title>Expanding the genomic diversity of Burkholderia species for the development of highly accurate diagnostics.</title>
        <authorList>
            <person name="Sahl J."/>
            <person name="Keim P."/>
            <person name="Wagner D."/>
        </authorList>
    </citation>
    <scope>NUCLEOTIDE SEQUENCE [LARGE SCALE GENOMIC DNA]</scope>
    <source>
        <strain evidence="2 3">MSMB378WGS</strain>
    </source>
</reference>
<organism evidence="2 3">
    <name type="scientific">Burkholderia diffusa</name>
    <dbReference type="NCBI Taxonomy" id="488732"/>
    <lineage>
        <taxon>Bacteria</taxon>
        <taxon>Pseudomonadati</taxon>
        <taxon>Pseudomonadota</taxon>
        <taxon>Betaproteobacteria</taxon>
        <taxon>Burkholderiales</taxon>
        <taxon>Burkholderiaceae</taxon>
        <taxon>Burkholderia</taxon>
        <taxon>Burkholderia cepacia complex</taxon>
    </lineage>
</organism>
<protein>
    <submittedName>
        <fullName evidence="2">Uncharacterized protein</fullName>
    </submittedName>
</protein>
<feature type="region of interest" description="Disordered" evidence="1">
    <location>
        <begin position="22"/>
        <end position="46"/>
    </location>
</feature>
<accession>A0AAW3P684</accession>
<proteinExistence type="predicted"/>
<evidence type="ECO:0000256" key="1">
    <source>
        <dbReference type="SAM" id="MobiDB-lite"/>
    </source>
</evidence>
<dbReference type="EMBL" id="LPJV01000068">
    <property type="protein sequence ID" value="KWF44000.1"/>
    <property type="molecule type" value="Genomic_DNA"/>
</dbReference>
<comment type="caution">
    <text evidence="2">The sequence shown here is derived from an EMBL/GenBank/DDBJ whole genome shotgun (WGS) entry which is preliminary data.</text>
</comment>
<evidence type="ECO:0000313" key="2">
    <source>
        <dbReference type="EMBL" id="KWF44000.1"/>
    </source>
</evidence>
<name>A0AAW3P684_9BURK</name>